<keyword evidence="5" id="KW-0489">Methyltransferase</keyword>
<evidence type="ECO:0000256" key="9">
    <source>
        <dbReference type="ARBA" id="ARBA00038126"/>
    </source>
</evidence>
<gene>
    <name evidence="10" type="ORF">FisN_16Hh227</name>
</gene>
<evidence type="ECO:0000256" key="8">
    <source>
        <dbReference type="ARBA" id="ARBA00023242"/>
    </source>
</evidence>
<organism evidence="10 11">
    <name type="scientific">Fistulifera solaris</name>
    <name type="common">Oleaginous diatom</name>
    <dbReference type="NCBI Taxonomy" id="1519565"/>
    <lineage>
        <taxon>Eukaryota</taxon>
        <taxon>Sar</taxon>
        <taxon>Stramenopiles</taxon>
        <taxon>Ochrophyta</taxon>
        <taxon>Bacillariophyta</taxon>
        <taxon>Bacillariophyceae</taxon>
        <taxon>Bacillariophycidae</taxon>
        <taxon>Naviculales</taxon>
        <taxon>Naviculaceae</taxon>
        <taxon>Fistulifera</taxon>
    </lineage>
</organism>
<dbReference type="Pfam" id="PF10294">
    <property type="entry name" value="Methyltransf_16"/>
    <property type="match status" value="1"/>
</dbReference>
<dbReference type="Proteomes" id="UP000198406">
    <property type="component" value="Unassembled WGS sequence"/>
</dbReference>
<evidence type="ECO:0000256" key="4">
    <source>
        <dbReference type="ARBA" id="ARBA00022490"/>
    </source>
</evidence>
<dbReference type="EMBL" id="BDSP01000289">
    <property type="protein sequence ID" value="GAX29338.1"/>
    <property type="molecule type" value="Genomic_DNA"/>
</dbReference>
<dbReference type="GO" id="GO:0032259">
    <property type="term" value="P:methylation"/>
    <property type="evidence" value="ECO:0007669"/>
    <property type="project" value="UniProtKB-KW"/>
</dbReference>
<name>A0A1Z5KTP3_FISSO</name>
<evidence type="ECO:0000256" key="2">
    <source>
        <dbReference type="ARBA" id="ARBA00004496"/>
    </source>
</evidence>
<dbReference type="EC" id="2.1.1.85" evidence="3"/>
<keyword evidence="7" id="KW-0949">S-adenosyl-L-methionine</keyword>
<dbReference type="GO" id="GO:0005634">
    <property type="term" value="C:nucleus"/>
    <property type="evidence" value="ECO:0007669"/>
    <property type="project" value="UniProtKB-SubCell"/>
</dbReference>
<dbReference type="PANTHER" id="PTHR14614">
    <property type="entry name" value="HEPATOCELLULAR CARCINOMA-ASSOCIATED ANTIGEN"/>
    <property type="match status" value="1"/>
</dbReference>
<evidence type="ECO:0000313" key="10">
    <source>
        <dbReference type="EMBL" id="GAX29338.1"/>
    </source>
</evidence>
<comment type="similarity">
    <text evidence="9">Belongs to the methyltransferase superfamily. METTL18 family.</text>
</comment>
<dbReference type="AlphaFoldDB" id="A0A1Z5KTP3"/>
<comment type="subcellular location">
    <subcellularLocation>
        <location evidence="2">Cytoplasm</location>
    </subcellularLocation>
    <subcellularLocation>
        <location evidence="1">Nucleus</location>
    </subcellularLocation>
</comment>
<dbReference type="GO" id="GO:0005737">
    <property type="term" value="C:cytoplasm"/>
    <property type="evidence" value="ECO:0007669"/>
    <property type="project" value="UniProtKB-SubCell"/>
</dbReference>
<evidence type="ECO:0000256" key="7">
    <source>
        <dbReference type="ARBA" id="ARBA00022691"/>
    </source>
</evidence>
<dbReference type="Gene3D" id="3.40.50.150">
    <property type="entry name" value="Vaccinia Virus protein VP39"/>
    <property type="match status" value="1"/>
</dbReference>
<evidence type="ECO:0000256" key="1">
    <source>
        <dbReference type="ARBA" id="ARBA00004123"/>
    </source>
</evidence>
<dbReference type="InterPro" id="IPR029063">
    <property type="entry name" value="SAM-dependent_MTases_sf"/>
</dbReference>
<keyword evidence="4" id="KW-0963">Cytoplasm</keyword>
<dbReference type="GO" id="GO:0018064">
    <property type="term" value="F:protein-L-histidine N-tele-methyltransferase activity"/>
    <property type="evidence" value="ECO:0007669"/>
    <property type="project" value="UniProtKB-EC"/>
</dbReference>
<reference evidence="10 11" key="1">
    <citation type="journal article" date="2015" name="Plant Cell">
        <title>Oil accumulation by the oleaginous diatom Fistulifera solaris as revealed by the genome and transcriptome.</title>
        <authorList>
            <person name="Tanaka T."/>
            <person name="Maeda Y."/>
            <person name="Veluchamy A."/>
            <person name="Tanaka M."/>
            <person name="Abida H."/>
            <person name="Marechal E."/>
            <person name="Bowler C."/>
            <person name="Muto M."/>
            <person name="Sunaga Y."/>
            <person name="Tanaka M."/>
            <person name="Yoshino T."/>
            <person name="Taniguchi T."/>
            <person name="Fukuda Y."/>
            <person name="Nemoto M."/>
            <person name="Matsumoto M."/>
            <person name="Wong P.S."/>
            <person name="Aburatani S."/>
            <person name="Fujibuchi W."/>
        </authorList>
    </citation>
    <scope>NUCLEOTIDE SEQUENCE [LARGE SCALE GENOMIC DNA]</scope>
    <source>
        <strain evidence="10 11">JPCC DA0580</strain>
    </source>
</reference>
<evidence type="ECO:0000256" key="6">
    <source>
        <dbReference type="ARBA" id="ARBA00022679"/>
    </source>
</evidence>
<sequence>MSSFSFDFFAPQEKKNTTLTTTPCQRQDGPPHQWVTDLEQLLTNRVQQAMVYSELVLPEQSLPLRCIDTKADTLSSTNPVWETTDLMPKVYEGGMKVWECSVDLLHFLAKEQPKYSSVLEIGCGHALPACYLLRVALQQKQEPFHLYLTDFNDFVIQQATIPNVILNAASTMEQPDNPSAIVTAVLNHVQFGHGDWLSLQLPSQVDLVLAAETLYSEQAAEETALLLSRHLNDTGSALVATKRFYFGVGGGTDAFLAASEKYNLLVEVVQSFDTGAGNIREILRVRKKAVYTRRTVVC</sequence>
<protein>
    <recommendedName>
        <fullName evidence="3">protein-histidine N-methyltransferase</fullName>
        <ecNumber evidence="3">2.1.1.85</ecNumber>
    </recommendedName>
</protein>
<accession>A0A1Z5KTP3</accession>
<evidence type="ECO:0000256" key="5">
    <source>
        <dbReference type="ARBA" id="ARBA00022603"/>
    </source>
</evidence>
<keyword evidence="8" id="KW-0539">Nucleus</keyword>
<dbReference type="FunCoup" id="A0A1Z5KTP3">
    <property type="interactions" value="574"/>
</dbReference>
<evidence type="ECO:0000256" key="3">
    <source>
        <dbReference type="ARBA" id="ARBA00012533"/>
    </source>
</evidence>
<proteinExistence type="inferred from homology"/>
<evidence type="ECO:0000313" key="11">
    <source>
        <dbReference type="Proteomes" id="UP000198406"/>
    </source>
</evidence>
<dbReference type="InterPro" id="IPR019410">
    <property type="entry name" value="Methyltransf_16"/>
</dbReference>
<dbReference type="InParanoid" id="A0A1Z5KTP3"/>
<keyword evidence="6" id="KW-0808">Transferase</keyword>
<keyword evidence="11" id="KW-1185">Reference proteome</keyword>
<comment type="caution">
    <text evidence="10">The sequence shown here is derived from an EMBL/GenBank/DDBJ whole genome shotgun (WGS) entry which is preliminary data.</text>
</comment>
<dbReference type="SUPFAM" id="SSF53335">
    <property type="entry name" value="S-adenosyl-L-methionine-dependent methyltransferases"/>
    <property type="match status" value="1"/>
</dbReference>
<dbReference type="OrthoDB" id="1723750at2759"/>
<dbReference type="PANTHER" id="PTHR14614:SF39">
    <property type="entry name" value="HISTIDINE PROTEIN METHYLTRANSFERASE 1 HOMOLOG"/>
    <property type="match status" value="1"/>
</dbReference>